<dbReference type="SUPFAM" id="SSF54786">
    <property type="entry name" value="YcfA/nrd intein domain"/>
    <property type="match status" value="1"/>
</dbReference>
<reference evidence="1 2" key="1">
    <citation type="journal article" date="2011" name="Stand. Genomic Sci.">
        <title>Complete genome sequence of Bacteroides salanitronis type strain (BL78).</title>
        <authorList>
            <person name="Gronow S."/>
            <person name="Held B."/>
            <person name="Lucas S."/>
            <person name="Lapidus A."/>
            <person name="Del Rio T.G."/>
            <person name="Nolan M."/>
            <person name="Tice H."/>
            <person name="Deshpande S."/>
            <person name="Cheng J.F."/>
            <person name="Pitluck S."/>
            <person name="Liolios K."/>
            <person name="Pagani I."/>
            <person name="Ivanova N."/>
            <person name="Mavromatis K."/>
            <person name="Pati A."/>
            <person name="Tapia R."/>
            <person name="Han C."/>
            <person name="Goodwin L."/>
            <person name="Chen A."/>
            <person name="Palaniappan K."/>
            <person name="Land M."/>
            <person name="Hauser L."/>
            <person name="Chang Y.J."/>
            <person name="Jeffries C.D."/>
            <person name="Brambilla E.M."/>
            <person name="Rohde M."/>
            <person name="Goker M."/>
            <person name="Detter J.C."/>
            <person name="Woyke T."/>
            <person name="Bristow J."/>
            <person name="Markowitz V."/>
            <person name="Hugenholtz P."/>
            <person name="Kyrpides N.C."/>
            <person name="Klenk H.P."/>
            <person name="Eisen J.A."/>
        </authorList>
    </citation>
    <scope>NUCLEOTIDE SEQUENCE [LARGE SCALE GENOMIC DNA]</scope>
    <source>
        <strain evidence="1 2">DSM 18170</strain>
    </source>
</reference>
<dbReference type="EMBL" id="CP002530">
    <property type="protein sequence ID" value="ADY38111.1"/>
    <property type="molecule type" value="Genomic_DNA"/>
</dbReference>
<dbReference type="InterPro" id="IPR038570">
    <property type="entry name" value="HicA_sf"/>
</dbReference>
<dbReference type="HOGENOM" id="CLU_2649174_0_0_10"/>
<dbReference type="Proteomes" id="UP000007486">
    <property type="component" value="Chromosome"/>
</dbReference>
<name>F0R8C7_PHOSB</name>
<dbReference type="KEGG" id="bsa:Bacsa_3589"/>
<dbReference type="OrthoDB" id="680615at2"/>
<accession>F0R8C7</accession>
<sequence>MNTQKLSNIPLNEFREFLKKSGCKKISTEGGHEKWVRKDLTRPIILQTHISPVPEFIVKNTLRNLGLTKKDFFEILFDCRQ</sequence>
<gene>
    <name evidence="1" type="ordered locus">Bacsa_3589</name>
</gene>
<organism evidence="1 2">
    <name type="scientific">Phocaeicola salanitronis (strain DSM 18170 / JCM 13657 / CCUG 60908 / BL78)</name>
    <name type="common">Bacteroides salanitronis</name>
    <dbReference type="NCBI Taxonomy" id="667015"/>
    <lineage>
        <taxon>Bacteria</taxon>
        <taxon>Pseudomonadati</taxon>
        <taxon>Bacteroidota</taxon>
        <taxon>Bacteroidia</taxon>
        <taxon>Bacteroidales</taxon>
        <taxon>Bacteroidaceae</taxon>
        <taxon>Phocaeicola</taxon>
    </lineage>
</organism>
<evidence type="ECO:0008006" key="3">
    <source>
        <dbReference type="Google" id="ProtNLM"/>
    </source>
</evidence>
<proteinExistence type="predicted"/>
<evidence type="ECO:0000313" key="2">
    <source>
        <dbReference type="Proteomes" id="UP000007486"/>
    </source>
</evidence>
<dbReference type="Gene3D" id="3.30.920.30">
    <property type="entry name" value="Hypothetical protein"/>
    <property type="match status" value="1"/>
</dbReference>
<keyword evidence="2" id="KW-1185">Reference proteome</keyword>
<dbReference type="STRING" id="667015.Bacsa_3589"/>
<dbReference type="AlphaFoldDB" id="F0R8C7"/>
<evidence type="ECO:0000313" key="1">
    <source>
        <dbReference type="EMBL" id="ADY38111.1"/>
    </source>
</evidence>
<protein>
    <recommendedName>
        <fullName evidence="3">YcfA family protein</fullName>
    </recommendedName>
</protein>